<evidence type="ECO:0000256" key="1">
    <source>
        <dbReference type="SAM" id="Phobius"/>
    </source>
</evidence>
<protein>
    <submittedName>
        <fullName evidence="2">Uncharacterized protein</fullName>
    </submittedName>
</protein>
<name>M1WT68_9NOST</name>
<comment type="caution">
    <text evidence="2">The sequence shown here is derived from an EMBL/GenBank/DDBJ whole genome shotgun (WGS) entry which is preliminary data.</text>
</comment>
<feature type="transmembrane region" description="Helical" evidence="1">
    <location>
        <begin position="17"/>
        <end position="38"/>
    </location>
</feature>
<keyword evidence="3" id="KW-1185">Reference proteome</keyword>
<proteinExistence type="predicted"/>
<gene>
    <name evidence="2" type="ORF">RINTHH_16990</name>
</gene>
<sequence length="40" mass="4483">MYSCILEEILVSLLLDFLYQTLILNSTFLVGFAAIMTIGI</sequence>
<accession>M1WT68</accession>
<dbReference type="AlphaFoldDB" id="M1WT68"/>
<keyword evidence="1" id="KW-0472">Membrane</keyword>
<reference evidence="3" key="2">
    <citation type="submission" date="2016-01" db="EMBL/GenBank/DDBJ databases">
        <title>Diatom-associated endosymboitic cyanobacterium lacks core nitrogen metabolism enzymes.</title>
        <authorList>
            <person name="Hilton J.A."/>
            <person name="Foster R.A."/>
            <person name="Tripp H.J."/>
            <person name="Carter B.J."/>
            <person name="Zehr J.P."/>
            <person name="Villareal T.A."/>
        </authorList>
    </citation>
    <scope>NUCLEOTIDE SEQUENCE [LARGE SCALE GENOMIC DNA]</scope>
    <source>
        <strain evidence="3">HH01</strain>
    </source>
</reference>
<keyword evidence="1" id="KW-1133">Transmembrane helix</keyword>
<organism evidence="2 3">
    <name type="scientific">Richelia intracellularis HH01</name>
    <dbReference type="NCBI Taxonomy" id="1165094"/>
    <lineage>
        <taxon>Bacteria</taxon>
        <taxon>Bacillati</taxon>
        <taxon>Cyanobacteriota</taxon>
        <taxon>Cyanophyceae</taxon>
        <taxon>Nostocales</taxon>
        <taxon>Nostocaceae</taxon>
        <taxon>Richelia</taxon>
    </lineage>
</organism>
<reference evidence="2 3" key="1">
    <citation type="submission" date="2012-05" db="EMBL/GenBank/DDBJ databases">
        <authorList>
            <person name="Hilton J."/>
        </authorList>
    </citation>
    <scope>NUCLEOTIDE SEQUENCE [LARGE SCALE GENOMIC DNA]</scope>
    <source>
        <strain evidence="2 3">HH01</strain>
    </source>
</reference>
<evidence type="ECO:0000313" key="3">
    <source>
        <dbReference type="Proteomes" id="UP000053051"/>
    </source>
</evidence>
<evidence type="ECO:0000313" key="2">
    <source>
        <dbReference type="EMBL" id="CCH67854.1"/>
    </source>
</evidence>
<dbReference type="Proteomes" id="UP000053051">
    <property type="component" value="Unassembled WGS sequence"/>
</dbReference>
<keyword evidence="1" id="KW-0812">Transmembrane</keyword>
<dbReference type="EMBL" id="CAIY01000068">
    <property type="protein sequence ID" value="CCH67854.1"/>
    <property type="molecule type" value="Genomic_DNA"/>
</dbReference>